<feature type="domain" description="Methyltransferase" evidence="1">
    <location>
        <begin position="60"/>
        <end position="149"/>
    </location>
</feature>
<dbReference type="Gene3D" id="3.40.50.150">
    <property type="entry name" value="Vaccinia Virus protein VP39"/>
    <property type="match status" value="1"/>
</dbReference>
<reference evidence="2 3" key="1">
    <citation type="submission" date="2023-07" db="EMBL/GenBank/DDBJ databases">
        <title>Genomic Encyclopedia of Type Strains, Phase IV (KMG-IV): sequencing the most valuable type-strain genomes for metagenomic binning, comparative biology and taxonomic classification.</title>
        <authorList>
            <person name="Goeker M."/>
        </authorList>
    </citation>
    <scope>NUCLEOTIDE SEQUENCE [LARGE SCALE GENOMIC DNA]</scope>
    <source>
        <strain evidence="2 3">B1-1</strain>
    </source>
</reference>
<protein>
    <submittedName>
        <fullName evidence="2">SAM-dependent methyltransferase</fullName>
    </submittedName>
</protein>
<keyword evidence="2" id="KW-0489">Methyltransferase</keyword>
<dbReference type="InterPro" id="IPR041698">
    <property type="entry name" value="Methyltransf_25"/>
</dbReference>
<dbReference type="EMBL" id="JAUSWJ010000001">
    <property type="protein sequence ID" value="MDQ0517216.1"/>
    <property type="molecule type" value="Genomic_DNA"/>
</dbReference>
<accession>A0ABU0M8E5</accession>
<dbReference type="GO" id="GO:0008168">
    <property type="term" value="F:methyltransferase activity"/>
    <property type="evidence" value="ECO:0007669"/>
    <property type="project" value="UniProtKB-KW"/>
</dbReference>
<keyword evidence="3" id="KW-1185">Reference proteome</keyword>
<dbReference type="InterPro" id="IPR029063">
    <property type="entry name" value="SAM-dependent_MTases_sf"/>
</dbReference>
<dbReference type="Pfam" id="PF13649">
    <property type="entry name" value="Methyltransf_25"/>
    <property type="match status" value="1"/>
</dbReference>
<gene>
    <name evidence="2" type="ORF">QO015_002829</name>
</gene>
<comment type="caution">
    <text evidence="2">The sequence shown here is derived from an EMBL/GenBank/DDBJ whole genome shotgun (WGS) entry which is preliminary data.</text>
</comment>
<dbReference type="RefSeq" id="WP_266278614.1">
    <property type="nucleotide sequence ID" value="NZ_JAPKNF010000001.1"/>
</dbReference>
<dbReference type="SUPFAM" id="SSF53335">
    <property type="entry name" value="S-adenosyl-L-methionine-dependent methyltransferases"/>
    <property type="match status" value="1"/>
</dbReference>
<evidence type="ECO:0000313" key="2">
    <source>
        <dbReference type="EMBL" id="MDQ0517216.1"/>
    </source>
</evidence>
<proteinExistence type="predicted"/>
<evidence type="ECO:0000259" key="1">
    <source>
        <dbReference type="Pfam" id="PF13649"/>
    </source>
</evidence>
<organism evidence="2 3">
    <name type="scientific">Kaistia geumhonensis</name>
    <dbReference type="NCBI Taxonomy" id="410839"/>
    <lineage>
        <taxon>Bacteria</taxon>
        <taxon>Pseudomonadati</taxon>
        <taxon>Pseudomonadota</taxon>
        <taxon>Alphaproteobacteria</taxon>
        <taxon>Hyphomicrobiales</taxon>
        <taxon>Kaistiaceae</taxon>
        <taxon>Kaistia</taxon>
    </lineage>
</organism>
<dbReference type="GO" id="GO:0032259">
    <property type="term" value="P:methylation"/>
    <property type="evidence" value="ECO:0007669"/>
    <property type="project" value="UniProtKB-KW"/>
</dbReference>
<name>A0ABU0M8E5_9HYPH</name>
<dbReference type="CDD" id="cd02440">
    <property type="entry name" value="AdoMet_MTases"/>
    <property type="match status" value="1"/>
</dbReference>
<keyword evidence="2" id="KW-0808">Transferase</keyword>
<evidence type="ECO:0000313" key="3">
    <source>
        <dbReference type="Proteomes" id="UP001223743"/>
    </source>
</evidence>
<dbReference type="Proteomes" id="UP001223743">
    <property type="component" value="Unassembled WGS sequence"/>
</dbReference>
<sequence length="271" mass="29929">MDAFKLSNRQNWDERADIHAADRTGFYAVDAFLAGEDTLYPIEQAEIGDVAGARLAHFQCHIGIDTLCLARRGAEVTGIDFSSRAVAHARTLADRAGIAATFIEGEVYDAPELTGGGFDIVYTTWGTITWLDDIRAWARAIAGTLKIGGRFYFADTHPAAAVMEDRDGVLLPAYDWRSAKDTPQRFDAPFTYTGDDTPLATAHNFEWMRGLSDVIGALLEAGLRLDFLHEHELLPYKHFSIMIPAGRRMFALPPGLPRMPLAVSLQATRTR</sequence>